<dbReference type="Proteomes" id="UP000309550">
    <property type="component" value="Unassembled WGS sequence"/>
</dbReference>
<evidence type="ECO:0000256" key="5">
    <source>
        <dbReference type="ARBA" id="ARBA00022781"/>
    </source>
</evidence>
<feature type="domain" description="ATP synthase F1 complex delta/epsilon subunit N-terminal" evidence="10">
    <location>
        <begin position="1"/>
        <end position="80"/>
    </location>
</feature>
<evidence type="ECO:0000256" key="7">
    <source>
        <dbReference type="ARBA" id="ARBA00023136"/>
    </source>
</evidence>
<dbReference type="NCBIfam" id="TIGR03166">
    <property type="entry name" value="alt_F1F0_F1_eps"/>
    <property type="match status" value="1"/>
</dbReference>
<dbReference type="GO" id="GO:0045259">
    <property type="term" value="C:proton-transporting ATP synthase complex"/>
    <property type="evidence" value="ECO:0007669"/>
    <property type="project" value="UniProtKB-KW"/>
</dbReference>
<dbReference type="Gene3D" id="2.60.15.10">
    <property type="entry name" value="F0F1 ATP synthase delta/epsilon subunit, N-terminal"/>
    <property type="match status" value="1"/>
</dbReference>
<dbReference type="GO" id="GO:0005524">
    <property type="term" value="F:ATP binding"/>
    <property type="evidence" value="ECO:0007669"/>
    <property type="project" value="UniProtKB-UniRule"/>
</dbReference>
<evidence type="ECO:0000256" key="6">
    <source>
        <dbReference type="ARBA" id="ARBA00023065"/>
    </source>
</evidence>
<keyword evidence="9" id="KW-1003">Cell membrane</keyword>
<comment type="caution">
    <text evidence="11">The sequence shown here is derived from an EMBL/GenBank/DDBJ whole genome shotgun (WGS) entry which is preliminary data.</text>
</comment>
<dbReference type="InterPro" id="IPR036771">
    <property type="entry name" value="ATPsynth_dsu/esu_N"/>
</dbReference>
<keyword evidence="7 9" id="KW-0472">Membrane</keyword>
<keyword evidence="6 9" id="KW-0406">Ion transport</keyword>
<dbReference type="GO" id="GO:0012505">
    <property type="term" value="C:endomembrane system"/>
    <property type="evidence" value="ECO:0007669"/>
    <property type="project" value="UniProtKB-SubCell"/>
</dbReference>
<comment type="subcellular location">
    <subcellularLocation>
        <location evidence="9">Cell membrane</location>
        <topology evidence="9">Peripheral membrane protein</topology>
    </subcellularLocation>
    <subcellularLocation>
        <location evidence="2">Endomembrane system</location>
        <topology evidence="2">Peripheral membrane protein</topology>
    </subcellularLocation>
</comment>
<evidence type="ECO:0000256" key="8">
    <source>
        <dbReference type="ARBA" id="ARBA00023196"/>
    </source>
</evidence>
<evidence type="ECO:0000256" key="1">
    <source>
        <dbReference type="ARBA" id="ARBA00003543"/>
    </source>
</evidence>
<reference evidence="11 12" key="1">
    <citation type="submission" date="2019-05" db="EMBL/GenBank/DDBJ databases">
        <title>Sulfitobacter sabulilitoris sp. nov., isolated from a marine sand.</title>
        <authorList>
            <person name="Yoon J.-H."/>
        </authorList>
    </citation>
    <scope>NUCLEOTIDE SEQUENCE [LARGE SCALE GENOMIC DNA]</scope>
    <source>
        <strain evidence="11 12">HSMS-29</strain>
    </source>
</reference>
<evidence type="ECO:0000256" key="3">
    <source>
        <dbReference type="ARBA" id="ARBA00005712"/>
    </source>
</evidence>
<comment type="function">
    <text evidence="1 9">Produces ATP from ADP in the presence of a proton gradient across the membrane.</text>
</comment>
<name>A0A5S3PNV7_9RHOB</name>
<evidence type="ECO:0000256" key="2">
    <source>
        <dbReference type="ARBA" id="ARBA00004184"/>
    </source>
</evidence>
<dbReference type="InterPro" id="IPR020546">
    <property type="entry name" value="ATP_synth_F1_dsu/esu_N"/>
</dbReference>
<dbReference type="NCBIfam" id="NF004871">
    <property type="entry name" value="PRK06228.1"/>
    <property type="match status" value="1"/>
</dbReference>
<dbReference type="AlphaFoldDB" id="A0A5S3PNV7"/>
<keyword evidence="9" id="KW-0066">ATP synthesis</keyword>
<evidence type="ECO:0000256" key="4">
    <source>
        <dbReference type="ARBA" id="ARBA00022448"/>
    </source>
</evidence>
<accession>A0A5S3PNV7</accession>
<keyword evidence="5 9" id="KW-0375">Hydrogen ion transport</keyword>
<dbReference type="OrthoDB" id="272739at2"/>
<dbReference type="EMBL" id="VANS01000001">
    <property type="protein sequence ID" value="TMM54195.1"/>
    <property type="molecule type" value="Genomic_DNA"/>
</dbReference>
<evidence type="ECO:0000313" key="12">
    <source>
        <dbReference type="Proteomes" id="UP000309550"/>
    </source>
</evidence>
<dbReference type="GO" id="GO:0046933">
    <property type="term" value="F:proton-transporting ATP synthase activity, rotational mechanism"/>
    <property type="evidence" value="ECO:0007669"/>
    <property type="project" value="UniProtKB-UniRule"/>
</dbReference>
<organism evidence="11 12">
    <name type="scientific">Sulfitobacter sabulilitoris</name>
    <dbReference type="NCBI Taxonomy" id="2562655"/>
    <lineage>
        <taxon>Bacteria</taxon>
        <taxon>Pseudomonadati</taxon>
        <taxon>Pseudomonadota</taxon>
        <taxon>Alphaproteobacteria</taxon>
        <taxon>Rhodobacterales</taxon>
        <taxon>Roseobacteraceae</taxon>
        <taxon>Sulfitobacter</taxon>
    </lineage>
</organism>
<dbReference type="RefSeq" id="WP_138660369.1">
    <property type="nucleotide sequence ID" value="NZ_VANS01000001.1"/>
</dbReference>
<evidence type="ECO:0000256" key="9">
    <source>
        <dbReference type="HAMAP-Rule" id="MF_00530"/>
    </source>
</evidence>
<dbReference type="GO" id="GO:0005886">
    <property type="term" value="C:plasma membrane"/>
    <property type="evidence" value="ECO:0007669"/>
    <property type="project" value="UniProtKB-SubCell"/>
</dbReference>
<dbReference type="InterPro" id="IPR001469">
    <property type="entry name" value="ATP_synth_F1_dsu/esu"/>
</dbReference>
<sequence length="130" mass="14601">MRLRVITPSGTCVDRSVRRIRAEAPDGHFGMLPHHIDFVTQLVPGVLVYETPDGVERYVAVNSGTLVKCAQEVTVAVRGALTGDHLAELRTRVDTEFRRQDEAEREARSALARIEASMMRRFRDLELAGR</sequence>
<keyword evidence="8 9" id="KW-0139">CF(1)</keyword>
<dbReference type="HAMAP" id="MF_00530">
    <property type="entry name" value="ATP_synth_epsil_bac"/>
    <property type="match status" value="1"/>
</dbReference>
<proteinExistence type="inferred from homology"/>
<dbReference type="Pfam" id="PF02823">
    <property type="entry name" value="ATP-synt_DE_N"/>
    <property type="match status" value="1"/>
</dbReference>
<evidence type="ECO:0000259" key="10">
    <source>
        <dbReference type="Pfam" id="PF02823"/>
    </source>
</evidence>
<comment type="similarity">
    <text evidence="3 9">Belongs to the ATPase epsilon chain family.</text>
</comment>
<protein>
    <recommendedName>
        <fullName evidence="9">ATP synthase epsilon chain</fullName>
    </recommendedName>
    <alternativeName>
        <fullName evidence="9">ATP synthase F1 sector epsilon subunit</fullName>
    </alternativeName>
    <alternativeName>
        <fullName evidence="9">F-ATPase epsilon subunit</fullName>
    </alternativeName>
</protein>
<keyword evidence="12" id="KW-1185">Reference proteome</keyword>
<dbReference type="SUPFAM" id="SSF51344">
    <property type="entry name" value="Epsilon subunit of F1F0-ATP synthase N-terminal domain"/>
    <property type="match status" value="1"/>
</dbReference>
<gene>
    <name evidence="9" type="primary">atpC</name>
    <name evidence="11" type="ORF">FDT80_00940</name>
</gene>
<comment type="subunit">
    <text evidence="9">F-type ATPases have 2 components, CF(1) - the catalytic core - and CF(0) - the membrane proton channel. CF(1) has five subunits: alpha(3), beta(3), gamma(1), delta(1), epsilon(1). CF(0) has three main subunits: a, b and c.</text>
</comment>
<dbReference type="CDD" id="cd12152">
    <property type="entry name" value="F1-ATPase_delta"/>
    <property type="match status" value="1"/>
</dbReference>
<keyword evidence="4 9" id="KW-0813">Transport</keyword>
<dbReference type="InterPro" id="IPR024037">
    <property type="entry name" value="Alt_ATP_synth_F1_esu"/>
</dbReference>
<evidence type="ECO:0000313" key="11">
    <source>
        <dbReference type="EMBL" id="TMM54195.1"/>
    </source>
</evidence>